<evidence type="ECO:0000256" key="2">
    <source>
        <dbReference type="ARBA" id="ARBA00023033"/>
    </source>
</evidence>
<dbReference type="InterPro" id="IPR050493">
    <property type="entry name" value="FAD-dep_Monooxygenase_BioMet"/>
</dbReference>
<dbReference type="PANTHER" id="PTHR13789:SF309">
    <property type="entry name" value="PUTATIVE (AFU_ORTHOLOGUE AFUA_6G14510)-RELATED"/>
    <property type="match status" value="1"/>
</dbReference>
<dbReference type="GO" id="GO:0071949">
    <property type="term" value="F:FAD binding"/>
    <property type="evidence" value="ECO:0007669"/>
    <property type="project" value="InterPro"/>
</dbReference>
<name>L0WCS7_9GAMM</name>
<comment type="caution">
    <text evidence="4">The sequence shown here is derived from an EMBL/GenBank/DDBJ whole genome shotgun (WGS) entry which is preliminary data.</text>
</comment>
<dbReference type="InterPro" id="IPR002938">
    <property type="entry name" value="FAD-bd"/>
</dbReference>
<dbReference type="Gene3D" id="3.50.50.60">
    <property type="entry name" value="FAD/NAD(P)-binding domain"/>
    <property type="match status" value="1"/>
</dbReference>
<reference evidence="4 5" key="1">
    <citation type="journal article" date="2012" name="J. Bacteriol.">
        <title>Genome Sequence of the Alkane-Degrading Bacterium Alcanivorax hongdengensis Type Strain A-11-3.</title>
        <authorList>
            <person name="Lai Q."/>
            <person name="Shao Z."/>
        </authorList>
    </citation>
    <scope>NUCLEOTIDE SEQUENCE [LARGE SCALE GENOMIC DNA]</scope>
    <source>
        <strain evidence="4 5">A-11-3</strain>
    </source>
</reference>
<keyword evidence="5" id="KW-1185">Reference proteome</keyword>
<protein>
    <submittedName>
        <fullName evidence="4">FAD dependent oxidoreductase</fullName>
    </submittedName>
</protein>
<organism evidence="4 5">
    <name type="scientific">Alcanivorax hongdengensis A-11-3</name>
    <dbReference type="NCBI Taxonomy" id="1177179"/>
    <lineage>
        <taxon>Bacteria</taxon>
        <taxon>Pseudomonadati</taxon>
        <taxon>Pseudomonadota</taxon>
        <taxon>Gammaproteobacteria</taxon>
        <taxon>Oceanospirillales</taxon>
        <taxon>Alcanivoracaceae</taxon>
        <taxon>Alcanivorax</taxon>
    </lineage>
</organism>
<feature type="domain" description="FAD-binding" evidence="3">
    <location>
        <begin position="8"/>
        <end position="307"/>
    </location>
</feature>
<dbReference type="GO" id="GO:0004497">
    <property type="term" value="F:monooxygenase activity"/>
    <property type="evidence" value="ECO:0007669"/>
    <property type="project" value="UniProtKB-KW"/>
</dbReference>
<dbReference type="PATRIC" id="fig|1177179.3.peg.1587"/>
<evidence type="ECO:0000313" key="4">
    <source>
        <dbReference type="EMBL" id="EKF74543.1"/>
    </source>
</evidence>
<dbReference type="EMBL" id="AMRJ01000010">
    <property type="protein sequence ID" value="EKF74543.1"/>
    <property type="molecule type" value="Genomic_DNA"/>
</dbReference>
<dbReference type="PANTHER" id="PTHR13789">
    <property type="entry name" value="MONOOXYGENASE"/>
    <property type="match status" value="1"/>
</dbReference>
<dbReference type="SUPFAM" id="SSF51905">
    <property type="entry name" value="FAD/NAD(P)-binding domain"/>
    <property type="match status" value="1"/>
</dbReference>
<dbReference type="eggNOG" id="COG0654">
    <property type="taxonomic scope" value="Bacteria"/>
</dbReference>
<proteinExistence type="predicted"/>
<evidence type="ECO:0000256" key="1">
    <source>
        <dbReference type="ARBA" id="ARBA00023002"/>
    </source>
</evidence>
<keyword evidence="2" id="KW-0503">Monooxygenase</keyword>
<evidence type="ECO:0000259" key="3">
    <source>
        <dbReference type="Pfam" id="PF01494"/>
    </source>
</evidence>
<dbReference type="PRINTS" id="PR00420">
    <property type="entry name" value="RNGMNOXGNASE"/>
</dbReference>
<dbReference type="InterPro" id="IPR036188">
    <property type="entry name" value="FAD/NAD-bd_sf"/>
</dbReference>
<evidence type="ECO:0000313" key="5">
    <source>
        <dbReference type="Proteomes" id="UP000010164"/>
    </source>
</evidence>
<dbReference type="RefSeq" id="WP_008928769.1">
    <property type="nucleotide sequence ID" value="NZ_AMRJ01000010.1"/>
</dbReference>
<dbReference type="STRING" id="1177179.A11A3_07950"/>
<accession>L0WCS7</accession>
<sequence>MKNRQHLAIVGAGVAGLALAILAARQGWRVCLYERHERITTLGAGVTLWPNALFVLEQMGLAGEVSAVGGAPRFVRQWDHRGVSQGERDIQALNVLSGFATVTVLRRDLMAILYRAARAQGVEMHFGRAMTAADIVMLSREAELVVGADGRMQSVVREVLFADTVRPRYQGFVNIVGISEPGPGVLDNAIQDFRGQGERFGVVPVKPGVCYWAAGWRASLDRARPVTRWYEEMHGRFQHWPEPVKTALACHEKGSRHRIFVHDMDPLPYWHRGNVLLIGDAAHAPLPTSGQGACQALEDAWHLGRLLDESGDLPAMLATFYQRRIDKCCAAQHAGRQLAEQLFAETPVPLSAAPVGSMAQLSAFWMRGLGPL</sequence>
<dbReference type="AlphaFoldDB" id="L0WCS7"/>
<dbReference type="OrthoDB" id="9782160at2"/>
<dbReference type="Pfam" id="PF01494">
    <property type="entry name" value="FAD_binding_3"/>
    <property type="match status" value="1"/>
</dbReference>
<gene>
    <name evidence="4" type="ORF">A11A3_07950</name>
</gene>
<keyword evidence="1" id="KW-0560">Oxidoreductase</keyword>
<dbReference type="Proteomes" id="UP000010164">
    <property type="component" value="Unassembled WGS sequence"/>
</dbReference>